<protein>
    <submittedName>
        <fullName evidence="2">Uncharacterized protein</fullName>
    </submittedName>
</protein>
<evidence type="ECO:0000256" key="1">
    <source>
        <dbReference type="SAM" id="MobiDB-lite"/>
    </source>
</evidence>
<evidence type="ECO:0000313" key="2">
    <source>
        <dbReference type="EMBL" id="MPC45187.1"/>
    </source>
</evidence>
<sequence>MRRRSCLPVRPIPRRGLTRLLHHIARPHNAAARITFVPVCSPAPSSPLPYKRVPPSSKELRETKVSDPLPGRPLAATMEDART</sequence>
<gene>
    <name evidence="2" type="ORF">E2C01_038877</name>
</gene>
<evidence type="ECO:0000313" key="3">
    <source>
        <dbReference type="Proteomes" id="UP000324222"/>
    </source>
</evidence>
<organism evidence="2 3">
    <name type="scientific">Portunus trituberculatus</name>
    <name type="common">Swimming crab</name>
    <name type="synonym">Neptunus trituberculatus</name>
    <dbReference type="NCBI Taxonomy" id="210409"/>
    <lineage>
        <taxon>Eukaryota</taxon>
        <taxon>Metazoa</taxon>
        <taxon>Ecdysozoa</taxon>
        <taxon>Arthropoda</taxon>
        <taxon>Crustacea</taxon>
        <taxon>Multicrustacea</taxon>
        <taxon>Malacostraca</taxon>
        <taxon>Eumalacostraca</taxon>
        <taxon>Eucarida</taxon>
        <taxon>Decapoda</taxon>
        <taxon>Pleocyemata</taxon>
        <taxon>Brachyura</taxon>
        <taxon>Eubrachyura</taxon>
        <taxon>Portunoidea</taxon>
        <taxon>Portunidae</taxon>
        <taxon>Portuninae</taxon>
        <taxon>Portunus</taxon>
    </lineage>
</organism>
<name>A0A5B7FI28_PORTR</name>
<dbReference type="Proteomes" id="UP000324222">
    <property type="component" value="Unassembled WGS sequence"/>
</dbReference>
<accession>A0A5B7FI28</accession>
<proteinExistence type="predicted"/>
<keyword evidence="3" id="KW-1185">Reference proteome</keyword>
<dbReference type="AlphaFoldDB" id="A0A5B7FI28"/>
<comment type="caution">
    <text evidence="2">The sequence shown here is derived from an EMBL/GenBank/DDBJ whole genome shotgun (WGS) entry which is preliminary data.</text>
</comment>
<reference evidence="2 3" key="1">
    <citation type="submission" date="2019-05" db="EMBL/GenBank/DDBJ databases">
        <title>Another draft genome of Portunus trituberculatus and its Hox gene families provides insights of decapod evolution.</title>
        <authorList>
            <person name="Jeong J.-H."/>
            <person name="Song I."/>
            <person name="Kim S."/>
            <person name="Choi T."/>
            <person name="Kim D."/>
            <person name="Ryu S."/>
            <person name="Kim W."/>
        </authorList>
    </citation>
    <scope>NUCLEOTIDE SEQUENCE [LARGE SCALE GENOMIC DNA]</scope>
    <source>
        <tissue evidence="2">Muscle</tissue>
    </source>
</reference>
<feature type="region of interest" description="Disordered" evidence="1">
    <location>
        <begin position="44"/>
        <end position="83"/>
    </location>
</feature>
<dbReference type="EMBL" id="VSRR010006615">
    <property type="protein sequence ID" value="MPC45187.1"/>
    <property type="molecule type" value="Genomic_DNA"/>
</dbReference>